<organism evidence="2 3">
    <name type="scientific">Fusarium sarcochroum</name>
    <dbReference type="NCBI Taxonomy" id="1208366"/>
    <lineage>
        <taxon>Eukaryota</taxon>
        <taxon>Fungi</taxon>
        <taxon>Dikarya</taxon>
        <taxon>Ascomycota</taxon>
        <taxon>Pezizomycotina</taxon>
        <taxon>Sordariomycetes</taxon>
        <taxon>Hypocreomycetidae</taxon>
        <taxon>Hypocreales</taxon>
        <taxon>Nectriaceae</taxon>
        <taxon>Fusarium</taxon>
        <taxon>Fusarium lateritium species complex</taxon>
    </lineage>
</organism>
<evidence type="ECO:0000313" key="2">
    <source>
        <dbReference type="EMBL" id="KAF4971603.1"/>
    </source>
</evidence>
<dbReference type="EMBL" id="JABEXW010000087">
    <property type="protein sequence ID" value="KAF4971603.1"/>
    <property type="molecule type" value="Genomic_DNA"/>
</dbReference>
<dbReference type="Pfam" id="PF14087">
    <property type="entry name" value="DUF4267"/>
    <property type="match status" value="1"/>
</dbReference>
<dbReference type="AlphaFoldDB" id="A0A8H4U8V2"/>
<sequence>MDFFASFANLFIGFFCILRGLAALCRPQGEFAIIGIQDRRASDDDASSSPIFMLGVRDVSIGFFIIIHQFLDNPIAVATILLLLACFKLGDSVVVFADGDENKRTKAAGHLVACLVLLAWTVYIAMHFIQSGSAGRGY</sequence>
<name>A0A8H4U8V2_9HYPO</name>
<evidence type="ECO:0000256" key="1">
    <source>
        <dbReference type="SAM" id="Phobius"/>
    </source>
</evidence>
<keyword evidence="1" id="KW-1133">Transmembrane helix</keyword>
<dbReference type="OrthoDB" id="5070419at2759"/>
<proteinExistence type="predicted"/>
<feature type="transmembrane region" description="Helical" evidence="1">
    <location>
        <begin position="46"/>
        <end position="69"/>
    </location>
</feature>
<keyword evidence="3" id="KW-1185">Reference proteome</keyword>
<feature type="transmembrane region" description="Helical" evidence="1">
    <location>
        <begin position="108"/>
        <end position="129"/>
    </location>
</feature>
<feature type="transmembrane region" description="Helical" evidence="1">
    <location>
        <begin position="75"/>
        <end position="96"/>
    </location>
</feature>
<dbReference type="InterPro" id="IPR025363">
    <property type="entry name" value="DUF4267"/>
</dbReference>
<accession>A0A8H4U8V2</accession>
<reference evidence="2" key="2">
    <citation type="submission" date="2020-05" db="EMBL/GenBank/DDBJ databases">
        <authorList>
            <person name="Kim H.-S."/>
            <person name="Proctor R.H."/>
            <person name="Brown D.W."/>
        </authorList>
    </citation>
    <scope>NUCLEOTIDE SEQUENCE</scope>
    <source>
        <strain evidence="2">NRRL 20472</strain>
    </source>
</reference>
<gene>
    <name evidence="2" type="ORF">FSARC_1602</name>
</gene>
<feature type="transmembrane region" description="Helical" evidence="1">
    <location>
        <begin position="6"/>
        <end position="25"/>
    </location>
</feature>
<keyword evidence="1" id="KW-0472">Membrane</keyword>
<reference evidence="2" key="1">
    <citation type="journal article" date="2020" name="BMC Genomics">
        <title>Correction to: Identification and distribution of gene clusters required for synthesis of sphingolipid metabolism inhibitors in diverse species of the filamentous fungus Fusarium.</title>
        <authorList>
            <person name="Kim H.S."/>
            <person name="Lohmar J.M."/>
            <person name="Busman M."/>
            <person name="Brown D.W."/>
            <person name="Naumann T.A."/>
            <person name="Divon H.H."/>
            <person name="Lysoe E."/>
            <person name="Uhlig S."/>
            <person name="Proctor R.H."/>
        </authorList>
    </citation>
    <scope>NUCLEOTIDE SEQUENCE</scope>
    <source>
        <strain evidence="2">NRRL 20472</strain>
    </source>
</reference>
<dbReference type="Proteomes" id="UP000622797">
    <property type="component" value="Unassembled WGS sequence"/>
</dbReference>
<protein>
    <submittedName>
        <fullName evidence="2">Uncharacterized protein</fullName>
    </submittedName>
</protein>
<comment type="caution">
    <text evidence="2">The sequence shown here is derived from an EMBL/GenBank/DDBJ whole genome shotgun (WGS) entry which is preliminary data.</text>
</comment>
<evidence type="ECO:0000313" key="3">
    <source>
        <dbReference type="Proteomes" id="UP000622797"/>
    </source>
</evidence>
<keyword evidence="1" id="KW-0812">Transmembrane</keyword>